<protein>
    <submittedName>
        <fullName evidence="1">Uncharacterized protein</fullName>
    </submittedName>
</protein>
<dbReference type="InterPro" id="IPR021631">
    <property type="entry name" value="DUF3238"/>
</dbReference>
<dbReference type="RefSeq" id="WP_209874111.1">
    <property type="nucleotide sequence ID" value="NZ_JAGGLV010000008.1"/>
</dbReference>
<dbReference type="Proteomes" id="UP000773462">
    <property type="component" value="Unassembled WGS sequence"/>
</dbReference>
<dbReference type="Pfam" id="PF11579">
    <property type="entry name" value="DUF3238"/>
    <property type="match status" value="1"/>
</dbReference>
<name>A0ABS4NRY9_9BACL</name>
<evidence type="ECO:0000313" key="2">
    <source>
        <dbReference type="Proteomes" id="UP000773462"/>
    </source>
</evidence>
<organism evidence="1 2">
    <name type="scientific">Paenibacillus silagei</name>
    <dbReference type="NCBI Taxonomy" id="1670801"/>
    <lineage>
        <taxon>Bacteria</taxon>
        <taxon>Bacillati</taxon>
        <taxon>Bacillota</taxon>
        <taxon>Bacilli</taxon>
        <taxon>Bacillales</taxon>
        <taxon>Paenibacillaceae</taxon>
        <taxon>Paenibacillus</taxon>
    </lineage>
</organism>
<dbReference type="EMBL" id="JAGGLV010000008">
    <property type="protein sequence ID" value="MBP2112811.1"/>
    <property type="molecule type" value="Genomic_DNA"/>
</dbReference>
<accession>A0ABS4NRY9</accession>
<evidence type="ECO:0000313" key="1">
    <source>
        <dbReference type="EMBL" id="MBP2112811.1"/>
    </source>
</evidence>
<sequence length="195" mass="21709">MANIVEVRTTAFIDDAWYLYGYGANGVTTLYFEGNNRGFNYFTLDDNSKFKMCHHIAVDFGANTVKVFKDVGPTRSKEVLSATGQVVKYTSGQTHSNDMSHSYTISATEANIYLRGAAANPLVNFAPDIDWEYNVKVKKDGTVTVTGKHDGFPCHGIWKRVDNATPVALHLFNKQTHYSLAPPMEINVNATAFIW</sequence>
<comment type="caution">
    <text evidence="1">The sequence shown here is derived from an EMBL/GenBank/DDBJ whole genome shotgun (WGS) entry which is preliminary data.</text>
</comment>
<keyword evidence="2" id="KW-1185">Reference proteome</keyword>
<reference evidence="1 2" key="1">
    <citation type="submission" date="2021-03" db="EMBL/GenBank/DDBJ databases">
        <title>Genomic Encyclopedia of Type Strains, Phase IV (KMG-IV): sequencing the most valuable type-strain genomes for metagenomic binning, comparative biology and taxonomic classification.</title>
        <authorList>
            <person name="Goeker M."/>
        </authorList>
    </citation>
    <scope>NUCLEOTIDE SEQUENCE [LARGE SCALE GENOMIC DNA]</scope>
    <source>
        <strain evidence="1 2">DSM 101953</strain>
    </source>
</reference>
<gene>
    <name evidence="1" type="ORF">J2Z70_002965</name>
</gene>
<proteinExistence type="predicted"/>